<feature type="transmembrane region" description="Helical" evidence="1">
    <location>
        <begin position="139"/>
        <end position="158"/>
    </location>
</feature>
<organism evidence="3 4">
    <name type="scientific">Candidatus Woesebacteria bacterium GW2011_GWB1_39_10</name>
    <dbReference type="NCBI Taxonomy" id="1618572"/>
    <lineage>
        <taxon>Bacteria</taxon>
        <taxon>Candidatus Woeseibacteriota</taxon>
    </lineage>
</organism>
<dbReference type="STRING" id="1618572.UT17_C0004G0176"/>
<feature type="transmembrane region" description="Helical" evidence="1">
    <location>
        <begin position="12"/>
        <end position="31"/>
    </location>
</feature>
<keyword evidence="1" id="KW-0472">Membrane</keyword>
<comment type="caution">
    <text evidence="3">The sequence shown here is derived from an EMBL/GenBank/DDBJ whole genome shotgun (WGS) entry which is preliminary data.</text>
</comment>
<evidence type="ECO:0000313" key="4">
    <source>
        <dbReference type="Proteomes" id="UP000034774"/>
    </source>
</evidence>
<dbReference type="EMBL" id="LBVU01000004">
    <property type="protein sequence ID" value="KKQ91828.1"/>
    <property type="molecule type" value="Genomic_DNA"/>
</dbReference>
<evidence type="ECO:0000259" key="2">
    <source>
        <dbReference type="Pfam" id="PF13231"/>
    </source>
</evidence>
<sequence length="703" mass="80713">MFRKFRQILISPHFLILIVPVLFLIIGIATIPDYGINWDSFVHFSRGQSYLNFFLTGKKNYNDFPPLVYSNCNSGNLGLLLPSCPGGGFRRSYYQNDYYNYEFWVVNDSGHPPVNDILAALSNYLFYQKLGILGDNVSHHLFILFTSFLLIIGIAYFVCQELGTFPAIVSSIVLASYPLFFSESHFNIKDPPEASFFGLAIMFFYLGVVKNKWKFILISSIAAGLALGTKLNIIFAAVIVVPWIVFYLINKFSPNFSITKVAQFLNDRRMLLLSFVVYLPISLGIVYIFWPYLWQDPARNTFNILGYYTQIGIGTPAEMSKYILYGWNIYPAYWISVTTTLPVLVLSVVGILSFWLFARLRKMEFYLFAILWLFVSIVRVSWPNADIYGGVRQIMEYVPALAILSGVGTYTLLRFRFRKVSLALIVVGLFFSIFEMVKIHPNENIYFNQLVGGLKGAQLKNIPYWGNTYGSVYLQGVKWINENSEIEAKIALPLGVMSNISRTMFRSDLHYSKPNWSGPNREGEYGIEMYFEWPMKYWYSFQYYDKYLEPVYVYSVDGVPILKVWKNDMEHTKSIFKEEISYLPKFTSIDKNILGSALNIDLGKNVFITKLVVHHAKNGCQNGSLGYIALSSDKKVWQQQIDPITSPQVAPNVDEKIIGWNDTNFVYLFAGKNTRYIMLDPQIENSCLLKNFEVNVYGLKTLP</sequence>
<reference evidence="3 4" key="1">
    <citation type="journal article" date="2015" name="Nature">
        <title>rRNA introns, odd ribosomes, and small enigmatic genomes across a large radiation of phyla.</title>
        <authorList>
            <person name="Brown C.T."/>
            <person name="Hug L.A."/>
            <person name="Thomas B.C."/>
            <person name="Sharon I."/>
            <person name="Castelle C.J."/>
            <person name="Singh A."/>
            <person name="Wilkins M.J."/>
            <person name="Williams K.H."/>
            <person name="Banfield J.F."/>
        </authorList>
    </citation>
    <scope>NUCLEOTIDE SEQUENCE [LARGE SCALE GENOMIC DNA]</scope>
</reference>
<feature type="transmembrane region" description="Helical" evidence="1">
    <location>
        <begin position="270"/>
        <end position="290"/>
    </location>
</feature>
<protein>
    <recommendedName>
        <fullName evidence="2">Glycosyltransferase RgtA/B/C/D-like domain-containing protein</fullName>
    </recommendedName>
</protein>
<feature type="transmembrane region" description="Helical" evidence="1">
    <location>
        <begin position="394"/>
        <end position="413"/>
    </location>
</feature>
<accession>A0A0G0LIU0</accession>
<gene>
    <name evidence="3" type="ORF">UT17_C0004G0176</name>
</gene>
<evidence type="ECO:0000313" key="3">
    <source>
        <dbReference type="EMBL" id="KKQ91828.1"/>
    </source>
</evidence>
<dbReference type="InterPro" id="IPR038731">
    <property type="entry name" value="RgtA/B/C-like"/>
</dbReference>
<feature type="transmembrane region" description="Helical" evidence="1">
    <location>
        <begin position="365"/>
        <end position="382"/>
    </location>
</feature>
<dbReference type="AlphaFoldDB" id="A0A0G0LIU0"/>
<feature type="transmembrane region" description="Helical" evidence="1">
    <location>
        <begin position="216"/>
        <end position="249"/>
    </location>
</feature>
<dbReference type="Pfam" id="PF13231">
    <property type="entry name" value="PMT_2"/>
    <property type="match status" value="1"/>
</dbReference>
<name>A0A0G0LIU0_9BACT</name>
<feature type="transmembrane region" description="Helical" evidence="1">
    <location>
        <begin position="164"/>
        <end position="182"/>
    </location>
</feature>
<keyword evidence="1" id="KW-1133">Transmembrane helix</keyword>
<proteinExistence type="predicted"/>
<feature type="transmembrane region" description="Helical" evidence="1">
    <location>
        <begin position="420"/>
        <end position="437"/>
    </location>
</feature>
<feature type="domain" description="Glycosyltransferase RgtA/B/C/D-like" evidence="2">
    <location>
        <begin position="111"/>
        <end position="251"/>
    </location>
</feature>
<evidence type="ECO:0000256" key="1">
    <source>
        <dbReference type="SAM" id="Phobius"/>
    </source>
</evidence>
<feature type="transmembrane region" description="Helical" evidence="1">
    <location>
        <begin position="332"/>
        <end position="358"/>
    </location>
</feature>
<feature type="transmembrane region" description="Helical" evidence="1">
    <location>
        <begin position="194"/>
        <end position="210"/>
    </location>
</feature>
<keyword evidence="1" id="KW-0812">Transmembrane</keyword>
<dbReference type="Proteomes" id="UP000034774">
    <property type="component" value="Unassembled WGS sequence"/>
</dbReference>